<protein>
    <submittedName>
        <fullName evidence="1">Uncharacterized protein</fullName>
    </submittedName>
</protein>
<proteinExistence type="predicted"/>
<dbReference type="AlphaFoldDB" id="A0AAV3WJF0"/>
<dbReference type="Proteomes" id="UP000321274">
    <property type="component" value="Unassembled WGS sequence"/>
</dbReference>
<dbReference type="EMBL" id="BJUJ01000135">
    <property type="protein sequence ID" value="GEK45617.1"/>
    <property type="molecule type" value="Genomic_DNA"/>
</dbReference>
<dbReference type="RefSeq" id="WP_114837904.1">
    <property type="nucleotide sequence ID" value="NZ_CP140003.1"/>
</dbReference>
<comment type="caution">
    <text evidence="1">The sequence shown here is derived from an EMBL/GenBank/DDBJ whole genome shotgun (WGS) entry which is preliminary data.</text>
</comment>
<accession>A0AAV3WJF0</accession>
<evidence type="ECO:0000313" key="2">
    <source>
        <dbReference type="Proteomes" id="UP000321274"/>
    </source>
</evidence>
<organism evidence="1 2">
    <name type="scientific">Acinetobacter johnsonii</name>
    <dbReference type="NCBI Taxonomy" id="40214"/>
    <lineage>
        <taxon>Bacteria</taxon>
        <taxon>Pseudomonadati</taxon>
        <taxon>Pseudomonadota</taxon>
        <taxon>Gammaproteobacteria</taxon>
        <taxon>Moraxellales</taxon>
        <taxon>Moraxellaceae</taxon>
        <taxon>Acinetobacter</taxon>
    </lineage>
</organism>
<reference evidence="1 2" key="1">
    <citation type="submission" date="2019-07" db="EMBL/GenBank/DDBJ databases">
        <title>Whole genome shotgun sequence of Acinetobacter johnsonii NBRC 102197.</title>
        <authorList>
            <person name="Hosoyama A."/>
            <person name="Uohara A."/>
            <person name="Ohji S."/>
            <person name="Ichikawa N."/>
        </authorList>
    </citation>
    <scope>NUCLEOTIDE SEQUENCE [LARGE SCALE GENOMIC DNA]</scope>
    <source>
        <strain evidence="1 2">NBRC 102197</strain>
    </source>
</reference>
<name>A0AAV3WJF0_ACIJO</name>
<gene>
    <name evidence="1" type="ORF">AJO04nite_28750</name>
</gene>
<evidence type="ECO:0000313" key="1">
    <source>
        <dbReference type="EMBL" id="GEK45617.1"/>
    </source>
</evidence>
<sequence>MDFDEYLLDLIFKQSPNFPLLVQDHCRYINDIDFMSFSAILCSHIDKLIEKNIYNDELANNLYELLDEYIKIQVAQRKQLNLLYRIKYNANHEEAKKLEFPLTLTEPNKYTICLYIERFFNSMFSQRLCNELKEYLTQNNNTTLIQKIEEKIEVKIGKDIPPNPEFLPEFIKEKIGFQ</sequence>